<organism evidence="1 2">
    <name type="scientific">Sphingobacterium griseoflavum</name>
    <dbReference type="NCBI Taxonomy" id="1474952"/>
    <lineage>
        <taxon>Bacteria</taxon>
        <taxon>Pseudomonadati</taxon>
        <taxon>Bacteroidota</taxon>
        <taxon>Sphingobacteriia</taxon>
        <taxon>Sphingobacteriales</taxon>
        <taxon>Sphingobacteriaceae</taxon>
        <taxon>Sphingobacterium</taxon>
    </lineage>
</organism>
<name>A0ABQ3HXZ1_9SPHI</name>
<dbReference type="EMBL" id="BNAF01000007">
    <property type="protein sequence ID" value="GHE37087.1"/>
    <property type="molecule type" value="Genomic_DNA"/>
</dbReference>
<dbReference type="Proteomes" id="UP000620550">
    <property type="component" value="Unassembled WGS sequence"/>
</dbReference>
<keyword evidence="2" id="KW-1185">Reference proteome</keyword>
<comment type="caution">
    <text evidence="1">The sequence shown here is derived from an EMBL/GenBank/DDBJ whole genome shotgun (WGS) entry which is preliminary data.</text>
</comment>
<proteinExistence type="predicted"/>
<dbReference type="RefSeq" id="WP_189626562.1">
    <property type="nucleotide sequence ID" value="NZ_BNAF01000007.1"/>
</dbReference>
<reference evidence="2" key="1">
    <citation type="journal article" date="2019" name="Int. J. Syst. Evol. Microbiol.">
        <title>The Global Catalogue of Microorganisms (GCM) 10K type strain sequencing project: providing services to taxonomists for standard genome sequencing and annotation.</title>
        <authorList>
            <consortium name="The Broad Institute Genomics Platform"/>
            <consortium name="The Broad Institute Genome Sequencing Center for Infectious Disease"/>
            <person name="Wu L."/>
            <person name="Ma J."/>
        </authorList>
    </citation>
    <scope>NUCLEOTIDE SEQUENCE [LARGE SCALE GENOMIC DNA]</scope>
    <source>
        <strain evidence="2">CGMCC 1.12966</strain>
    </source>
</reference>
<protein>
    <submittedName>
        <fullName evidence="1">Uncharacterized protein</fullName>
    </submittedName>
</protein>
<gene>
    <name evidence="1" type="ORF">GCM10017764_20380</name>
</gene>
<evidence type="ECO:0000313" key="1">
    <source>
        <dbReference type="EMBL" id="GHE37087.1"/>
    </source>
</evidence>
<evidence type="ECO:0000313" key="2">
    <source>
        <dbReference type="Proteomes" id="UP000620550"/>
    </source>
</evidence>
<sequence>MIAFKLTFKNESFVLPISQQENTTIHVYDNGGVGFLYAISLNKDSLTQDVWLDSTIDIGDVLELEIMETNEVSKPLETVTVEKIDKKSKREVFLELEQDLKQRGLL</sequence>
<accession>A0ABQ3HXZ1</accession>